<dbReference type="Proteomes" id="UP001066276">
    <property type="component" value="Chromosome 9"/>
</dbReference>
<keyword evidence="2" id="KW-1185">Reference proteome</keyword>
<protein>
    <submittedName>
        <fullName evidence="1">Uncharacterized protein</fullName>
    </submittedName>
</protein>
<reference evidence="1" key="1">
    <citation type="journal article" date="2022" name="bioRxiv">
        <title>Sequencing and chromosome-scale assembly of the giantPleurodeles waltlgenome.</title>
        <authorList>
            <person name="Brown T."/>
            <person name="Elewa A."/>
            <person name="Iarovenko S."/>
            <person name="Subramanian E."/>
            <person name="Araus A.J."/>
            <person name="Petzold A."/>
            <person name="Susuki M."/>
            <person name="Suzuki K.-i.T."/>
            <person name="Hayashi T."/>
            <person name="Toyoda A."/>
            <person name="Oliveira C."/>
            <person name="Osipova E."/>
            <person name="Leigh N.D."/>
            <person name="Simon A."/>
            <person name="Yun M.H."/>
        </authorList>
    </citation>
    <scope>NUCLEOTIDE SEQUENCE</scope>
    <source>
        <strain evidence="1">20211129_DDA</strain>
        <tissue evidence="1">Liver</tissue>
    </source>
</reference>
<gene>
    <name evidence="1" type="ORF">NDU88_002111</name>
</gene>
<sequence length="81" mass="9490">MEPKQQGNAVFSLSFPFWESYRWWIHFPDKAPTSAPKVLRKEIRLQIARRRGWVADVVGLVARDQLLPPKILPFRKNTSES</sequence>
<accession>A0AAV7MQP4</accession>
<dbReference type="EMBL" id="JANPWB010000013">
    <property type="protein sequence ID" value="KAJ1104702.1"/>
    <property type="molecule type" value="Genomic_DNA"/>
</dbReference>
<dbReference type="AlphaFoldDB" id="A0AAV7MQP4"/>
<proteinExistence type="predicted"/>
<evidence type="ECO:0000313" key="1">
    <source>
        <dbReference type="EMBL" id="KAJ1104702.1"/>
    </source>
</evidence>
<comment type="caution">
    <text evidence="1">The sequence shown here is derived from an EMBL/GenBank/DDBJ whole genome shotgun (WGS) entry which is preliminary data.</text>
</comment>
<evidence type="ECO:0000313" key="2">
    <source>
        <dbReference type="Proteomes" id="UP001066276"/>
    </source>
</evidence>
<name>A0AAV7MQP4_PLEWA</name>
<organism evidence="1 2">
    <name type="scientific">Pleurodeles waltl</name>
    <name type="common">Iberian ribbed newt</name>
    <dbReference type="NCBI Taxonomy" id="8319"/>
    <lineage>
        <taxon>Eukaryota</taxon>
        <taxon>Metazoa</taxon>
        <taxon>Chordata</taxon>
        <taxon>Craniata</taxon>
        <taxon>Vertebrata</taxon>
        <taxon>Euteleostomi</taxon>
        <taxon>Amphibia</taxon>
        <taxon>Batrachia</taxon>
        <taxon>Caudata</taxon>
        <taxon>Salamandroidea</taxon>
        <taxon>Salamandridae</taxon>
        <taxon>Pleurodelinae</taxon>
        <taxon>Pleurodeles</taxon>
    </lineage>
</organism>